<dbReference type="Proteomes" id="UP000039046">
    <property type="component" value="Unassembled WGS sequence"/>
</dbReference>
<dbReference type="PROSITE" id="PS50878">
    <property type="entry name" value="RT_POL"/>
    <property type="match status" value="1"/>
</dbReference>
<proteinExistence type="predicted"/>
<feature type="region of interest" description="Disordered" evidence="3">
    <location>
        <begin position="784"/>
        <end position="816"/>
    </location>
</feature>
<sequence length="888" mass="97168">MDNGRRMVASTTKPSTTDKTNAKAPNKAEPYEVTVRVANCPEATRRRSSHDTIQRANSVLGNNTVIAARTLPSGDVRLTFAAAAASSQIDEAWLLHVFGTGATRLRTEHAVIVRGVPPAVINPDFDIHGVAAQNSISFQRVIPARARPGATKRSFILIPHVIVGDFNAHHLSWDFFGRETRDSSDLIAAAGQARLVLVTPPGIFTWEPPDDRHESSRPSTIDLVWASPSLQPRHVPAPRDLHGSDYILQLTYIQHTRTPSPAPTWRWCEADPDTIRALGATLIITPEVPTDSAAIDRALTDLHNQLEEIASATVLSRIPGSTAQPPWWSSVVYDAVISARRARRHRHDSDAAKERYRDAVRDRNRAIRQAKTAAWRRFVDELSHGSSALWRLAEWGAKPPDAKYQSRAVPPLDRDGASPATSIEEKAAVFAAKFSPPAPNLLPSGPWRGPRCALKGLADSIDDEGRALAISLMQLDIAGAFDAMPHECLLKILVHLGADPAALNLIGSFLDDRSTYLVIDGVSTGPFRLRFGSPQGSSISPILFIIYILTLYHHLSNIPSIQLIGFSDDSNIVAIAPTHAGVVRLLEEAWTRCASWADAHGATFAAAKTTITHFTRAHSPLTTSVRLGPVSQPPTETARFLGFYFYRKLTWEYHAREAKTRAARAAGALSGTGGIAWGTRLENARLIYTMVHCSILTYGSVLFHKPGDIPLGPARTMSSTQHDMPRLLAGAFRATPAHYLEAELQIPPLHLYMTYRSERSLARFKNNETLARVRAASATVAGLQRLPRRQHYRRRRLPPSVQSRPSRGRTGPRSQIPLQAPGQALAAALAAPGVRTALPPEQRTRPPTVELLRAPASAPHWPPVGALLGREHAETHLLLGAADEDWKD</sequence>
<evidence type="ECO:0000313" key="6">
    <source>
        <dbReference type="Proteomes" id="UP000039046"/>
    </source>
</evidence>
<dbReference type="Gene3D" id="3.60.10.10">
    <property type="entry name" value="Endonuclease/exonuclease/phosphatase"/>
    <property type="match status" value="1"/>
</dbReference>
<dbReference type="Pfam" id="PF00078">
    <property type="entry name" value="RVT_1"/>
    <property type="match status" value="1"/>
</dbReference>
<feature type="compositionally biased region" description="Basic residues" evidence="3">
    <location>
        <begin position="786"/>
        <end position="797"/>
    </location>
</feature>
<name>A0A0A1TPR4_9HYPO</name>
<dbReference type="OrthoDB" id="4939572at2759"/>
<dbReference type="InterPro" id="IPR005135">
    <property type="entry name" value="Endo/exonuclease/phosphatase"/>
</dbReference>
<evidence type="ECO:0000256" key="2">
    <source>
        <dbReference type="ARBA" id="ARBA00023128"/>
    </source>
</evidence>
<comment type="subcellular location">
    <subcellularLocation>
        <location evidence="1">Mitochondrion</location>
    </subcellularLocation>
</comment>
<dbReference type="InterPro" id="IPR036691">
    <property type="entry name" value="Endo/exonu/phosph_ase_sf"/>
</dbReference>
<dbReference type="EMBL" id="CDHN01000005">
    <property type="protein sequence ID" value="CEJ93665.1"/>
    <property type="molecule type" value="Genomic_DNA"/>
</dbReference>
<evidence type="ECO:0000256" key="1">
    <source>
        <dbReference type="ARBA" id="ARBA00004173"/>
    </source>
</evidence>
<keyword evidence="6" id="KW-1185">Reference proteome</keyword>
<organism evidence="5 6">
    <name type="scientific">[Torrubiella] hemipterigena</name>
    <dbReference type="NCBI Taxonomy" id="1531966"/>
    <lineage>
        <taxon>Eukaryota</taxon>
        <taxon>Fungi</taxon>
        <taxon>Dikarya</taxon>
        <taxon>Ascomycota</taxon>
        <taxon>Pezizomycotina</taxon>
        <taxon>Sordariomycetes</taxon>
        <taxon>Hypocreomycetidae</taxon>
        <taxon>Hypocreales</taxon>
        <taxon>Clavicipitaceae</taxon>
        <taxon>Clavicipitaceae incertae sedis</taxon>
        <taxon>'Torrubiella' clade</taxon>
    </lineage>
</organism>
<gene>
    <name evidence="5" type="ORF">VHEMI09241</name>
</gene>
<dbReference type="PANTHER" id="PTHR33481:SF1">
    <property type="entry name" value="ENDONUCLEASE_EXONUCLEASE_PHOSPHATASE DOMAIN-CONTAINING PROTEIN-RELATED"/>
    <property type="match status" value="1"/>
</dbReference>
<dbReference type="Pfam" id="PF14529">
    <property type="entry name" value="Exo_endo_phos_2"/>
    <property type="match status" value="1"/>
</dbReference>
<protein>
    <recommendedName>
        <fullName evidence="4">Reverse transcriptase domain-containing protein</fullName>
    </recommendedName>
</protein>
<dbReference type="AlphaFoldDB" id="A0A0A1TPR4"/>
<dbReference type="HOGENOM" id="CLU_324962_0_0_1"/>
<evidence type="ECO:0000259" key="4">
    <source>
        <dbReference type="PROSITE" id="PS50878"/>
    </source>
</evidence>
<feature type="compositionally biased region" description="Polar residues" evidence="3">
    <location>
        <begin position="9"/>
        <end position="19"/>
    </location>
</feature>
<reference evidence="5 6" key="1">
    <citation type="journal article" date="2015" name="Genome Announc.">
        <title>Draft Genome Sequence and Gene Annotation of the Entomopathogenic Fungus Verticillium hemipterigenum.</title>
        <authorList>
            <person name="Horn F."/>
            <person name="Habel A."/>
            <person name="Scharf D.H."/>
            <person name="Dworschak J."/>
            <person name="Brakhage A.A."/>
            <person name="Guthke R."/>
            <person name="Hertweck C."/>
            <person name="Linde J."/>
        </authorList>
    </citation>
    <scope>NUCLEOTIDE SEQUENCE [LARGE SCALE GENOMIC DNA]</scope>
</reference>
<keyword evidence="2" id="KW-0496">Mitochondrion</keyword>
<dbReference type="SUPFAM" id="SSF56672">
    <property type="entry name" value="DNA/RNA polymerases"/>
    <property type="match status" value="1"/>
</dbReference>
<feature type="region of interest" description="Disordered" evidence="3">
    <location>
        <begin position="1"/>
        <end position="26"/>
    </location>
</feature>
<dbReference type="InterPro" id="IPR043502">
    <property type="entry name" value="DNA/RNA_pol_sf"/>
</dbReference>
<dbReference type="PANTHER" id="PTHR33481">
    <property type="entry name" value="REVERSE TRANSCRIPTASE"/>
    <property type="match status" value="1"/>
</dbReference>
<dbReference type="STRING" id="1531966.A0A0A1TPR4"/>
<dbReference type="GO" id="GO:0005739">
    <property type="term" value="C:mitochondrion"/>
    <property type="evidence" value="ECO:0007669"/>
    <property type="project" value="UniProtKB-SubCell"/>
</dbReference>
<dbReference type="GO" id="GO:0003824">
    <property type="term" value="F:catalytic activity"/>
    <property type="evidence" value="ECO:0007669"/>
    <property type="project" value="InterPro"/>
</dbReference>
<feature type="compositionally biased region" description="Low complexity" evidence="3">
    <location>
        <begin position="803"/>
        <end position="816"/>
    </location>
</feature>
<dbReference type="InterPro" id="IPR000477">
    <property type="entry name" value="RT_dom"/>
</dbReference>
<evidence type="ECO:0000313" key="5">
    <source>
        <dbReference type="EMBL" id="CEJ93665.1"/>
    </source>
</evidence>
<evidence type="ECO:0000256" key="3">
    <source>
        <dbReference type="SAM" id="MobiDB-lite"/>
    </source>
</evidence>
<dbReference type="SUPFAM" id="SSF56219">
    <property type="entry name" value="DNase I-like"/>
    <property type="match status" value="1"/>
</dbReference>
<feature type="domain" description="Reverse transcriptase" evidence="4">
    <location>
        <begin position="348"/>
        <end position="645"/>
    </location>
</feature>
<accession>A0A0A1TPR4</accession>